<dbReference type="GO" id="GO:0061630">
    <property type="term" value="F:ubiquitin protein ligase activity"/>
    <property type="evidence" value="ECO:0007669"/>
    <property type="project" value="UniProtKB-EC"/>
</dbReference>
<dbReference type="Proteomes" id="UP001140949">
    <property type="component" value="Unassembled WGS sequence"/>
</dbReference>
<evidence type="ECO:0000256" key="5">
    <source>
        <dbReference type="ARBA" id="ARBA00022723"/>
    </source>
</evidence>
<dbReference type="EC" id="2.3.2.27" evidence="3"/>
<accession>A0AAX6GEE3</accession>
<keyword evidence="8" id="KW-0862">Zinc</keyword>
<dbReference type="EMBL" id="JANAVB010020797">
    <property type="protein sequence ID" value="KAJ6826655.1"/>
    <property type="molecule type" value="Genomic_DNA"/>
</dbReference>
<evidence type="ECO:0000256" key="2">
    <source>
        <dbReference type="ARBA" id="ARBA00004906"/>
    </source>
</evidence>
<dbReference type="SUPFAM" id="SSF57850">
    <property type="entry name" value="RING/U-box"/>
    <property type="match status" value="1"/>
</dbReference>
<dbReference type="PANTHER" id="PTHR46764">
    <property type="entry name" value="E3 UBIQUITIN-PROTEIN LIGASE BAH1"/>
    <property type="match status" value="1"/>
</dbReference>
<comment type="caution">
    <text evidence="12">The sequence shown here is derived from an EMBL/GenBank/DDBJ whole genome shotgun (WGS) entry which is preliminary data.</text>
</comment>
<evidence type="ECO:0000313" key="13">
    <source>
        <dbReference type="Proteomes" id="UP001140949"/>
    </source>
</evidence>
<dbReference type="CDD" id="cd23127">
    <property type="entry name" value="RING-HC_BAH1-like"/>
    <property type="match status" value="1"/>
</dbReference>
<dbReference type="SMART" id="SM00184">
    <property type="entry name" value="RING"/>
    <property type="match status" value="1"/>
</dbReference>
<evidence type="ECO:0000256" key="7">
    <source>
        <dbReference type="ARBA" id="ARBA00022786"/>
    </source>
</evidence>
<dbReference type="InterPro" id="IPR027370">
    <property type="entry name" value="Znf-RING_euk"/>
</dbReference>
<keyword evidence="13" id="KW-1185">Reference proteome</keyword>
<dbReference type="CDD" id="cd14482">
    <property type="entry name" value="SPX_BAH1-like"/>
    <property type="match status" value="1"/>
</dbReference>
<sequence length="334" mass="38543">MKFGETFKEYLHGEQEQFLHNCSHVEYKHLKKVLKNCRACRAVEDSDGGGTRHEEHDELSDVCHCISCPACDQKFFSELTREASEIAGCFSSRVRRLLHLHASSPLQRCMWRVRYCFMDDQQILIREGRMLLDYVTMNAIAIRKILKKYDKVHGSVNGRNFKTKMRAEKIELLQSPWLIELGAFYLNFRGSEFGEPGEFFREFTCDLSGTQPVMTMTLSDSVKYEYSLTCAVCLDTVFNPYALSCGHLFCKSCACSSASVLIFQGLKTAPHGAKCPVCRNVDVYRDSVHMTELDLLLKNRGKEYWKERLRGERAQMVKESKAYWESQRISAMSY</sequence>
<keyword evidence="5" id="KW-0479">Metal-binding</keyword>
<dbReference type="GO" id="GO:0008270">
    <property type="term" value="F:zinc ion binding"/>
    <property type="evidence" value="ECO:0007669"/>
    <property type="project" value="UniProtKB-KW"/>
</dbReference>
<protein>
    <recommendedName>
        <fullName evidence="3">RING-type E3 ubiquitin transferase</fullName>
        <ecNumber evidence="3">2.3.2.27</ecNumber>
    </recommendedName>
</protein>
<evidence type="ECO:0000256" key="4">
    <source>
        <dbReference type="ARBA" id="ARBA00022679"/>
    </source>
</evidence>
<evidence type="ECO:0000256" key="6">
    <source>
        <dbReference type="ARBA" id="ARBA00022771"/>
    </source>
</evidence>
<dbReference type="InterPro" id="IPR013083">
    <property type="entry name" value="Znf_RING/FYVE/PHD"/>
</dbReference>
<evidence type="ECO:0000256" key="1">
    <source>
        <dbReference type="ARBA" id="ARBA00000900"/>
    </source>
</evidence>
<organism evidence="12 13">
    <name type="scientific">Iris pallida</name>
    <name type="common">Sweet iris</name>
    <dbReference type="NCBI Taxonomy" id="29817"/>
    <lineage>
        <taxon>Eukaryota</taxon>
        <taxon>Viridiplantae</taxon>
        <taxon>Streptophyta</taxon>
        <taxon>Embryophyta</taxon>
        <taxon>Tracheophyta</taxon>
        <taxon>Spermatophyta</taxon>
        <taxon>Magnoliopsida</taxon>
        <taxon>Liliopsida</taxon>
        <taxon>Asparagales</taxon>
        <taxon>Iridaceae</taxon>
        <taxon>Iridoideae</taxon>
        <taxon>Irideae</taxon>
        <taxon>Iris</taxon>
    </lineage>
</organism>
<dbReference type="InterPro" id="IPR001841">
    <property type="entry name" value="Znf_RING"/>
</dbReference>
<dbReference type="PROSITE" id="PS50089">
    <property type="entry name" value="ZF_RING_2"/>
    <property type="match status" value="1"/>
</dbReference>
<dbReference type="Pfam" id="PF13445">
    <property type="entry name" value="zf-RING_UBOX"/>
    <property type="match status" value="1"/>
</dbReference>
<proteinExistence type="predicted"/>
<keyword evidence="6 9" id="KW-0863">Zinc-finger</keyword>
<keyword evidence="7" id="KW-0833">Ubl conjugation pathway</keyword>
<dbReference type="PANTHER" id="PTHR46764:SF2">
    <property type="entry name" value="E3 UBIQUITIN-PROTEIN LIGASE BAH1-LIKE-RELATED"/>
    <property type="match status" value="1"/>
</dbReference>
<comment type="catalytic activity">
    <reaction evidence="1">
        <text>S-ubiquitinyl-[E2 ubiquitin-conjugating enzyme]-L-cysteine + [acceptor protein]-L-lysine = [E2 ubiquitin-conjugating enzyme]-L-cysteine + N(6)-ubiquitinyl-[acceptor protein]-L-lysine.</text>
        <dbReference type="EC" id="2.3.2.27"/>
    </reaction>
</comment>
<dbReference type="AlphaFoldDB" id="A0AAX6GEE3"/>
<feature type="domain" description="RING-type" evidence="10">
    <location>
        <begin position="230"/>
        <end position="279"/>
    </location>
</feature>
<dbReference type="Gene3D" id="3.30.40.10">
    <property type="entry name" value="Zinc/RING finger domain, C3HC4 (zinc finger)"/>
    <property type="match status" value="1"/>
</dbReference>
<evidence type="ECO:0000256" key="8">
    <source>
        <dbReference type="ARBA" id="ARBA00022833"/>
    </source>
</evidence>
<dbReference type="InterPro" id="IPR004331">
    <property type="entry name" value="SPX_dom"/>
</dbReference>
<feature type="domain" description="SPX" evidence="11">
    <location>
        <begin position="1"/>
        <end position="163"/>
    </location>
</feature>
<evidence type="ECO:0000313" key="12">
    <source>
        <dbReference type="EMBL" id="KAJ6826655.1"/>
    </source>
</evidence>
<reference evidence="12" key="2">
    <citation type="submission" date="2023-04" db="EMBL/GenBank/DDBJ databases">
        <authorList>
            <person name="Bruccoleri R.E."/>
            <person name="Oakeley E.J."/>
            <person name="Faust A.-M."/>
            <person name="Dessus-Babus S."/>
            <person name="Altorfer M."/>
            <person name="Burckhardt D."/>
            <person name="Oertli M."/>
            <person name="Naumann U."/>
            <person name="Petersen F."/>
            <person name="Wong J."/>
        </authorList>
    </citation>
    <scope>NUCLEOTIDE SEQUENCE</scope>
    <source>
        <strain evidence="12">GSM-AAB239-AS_SAM_17_03QT</strain>
        <tissue evidence="12">Leaf</tissue>
    </source>
</reference>
<evidence type="ECO:0000259" key="10">
    <source>
        <dbReference type="PROSITE" id="PS50089"/>
    </source>
</evidence>
<keyword evidence="4" id="KW-0808">Transferase</keyword>
<evidence type="ECO:0000256" key="3">
    <source>
        <dbReference type="ARBA" id="ARBA00012483"/>
    </source>
</evidence>
<dbReference type="InterPro" id="IPR033326">
    <property type="entry name" value="BAH1"/>
</dbReference>
<gene>
    <name evidence="12" type="ORF">M6B38_371180</name>
</gene>
<comment type="pathway">
    <text evidence="2">Protein modification; protein ubiquitination.</text>
</comment>
<dbReference type="PROSITE" id="PS00518">
    <property type="entry name" value="ZF_RING_1"/>
    <property type="match status" value="1"/>
</dbReference>
<name>A0AAX6GEE3_IRIPA</name>
<dbReference type="PROSITE" id="PS51382">
    <property type="entry name" value="SPX"/>
    <property type="match status" value="1"/>
</dbReference>
<reference evidence="12" key="1">
    <citation type="journal article" date="2023" name="GigaByte">
        <title>Genome assembly of the bearded iris, Iris pallida Lam.</title>
        <authorList>
            <person name="Bruccoleri R.E."/>
            <person name="Oakeley E.J."/>
            <person name="Faust A.M.E."/>
            <person name="Altorfer M."/>
            <person name="Dessus-Babus S."/>
            <person name="Burckhardt D."/>
            <person name="Oertli M."/>
            <person name="Naumann U."/>
            <person name="Petersen F."/>
            <person name="Wong J."/>
        </authorList>
    </citation>
    <scope>NUCLEOTIDE SEQUENCE</scope>
    <source>
        <strain evidence="12">GSM-AAB239-AS_SAM_17_03QT</strain>
    </source>
</reference>
<evidence type="ECO:0000256" key="9">
    <source>
        <dbReference type="PROSITE-ProRule" id="PRU00175"/>
    </source>
</evidence>
<dbReference type="InterPro" id="IPR017907">
    <property type="entry name" value="Znf_RING_CS"/>
</dbReference>
<evidence type="ECO:0000259" key="11">
    <source>
        <dbReference type="PROSITE" id="PS51382"/>
    </source>
</evidence>